<proteinExistence type="predicted"/>
<dbReference type="Gene3D" id="2.60.120.920">
    <property type="match status" value="1"/>
</dbReference>
<keyword evidence="2" id="KW-1185">Reference proteome</keyword>
<dbReference type="InterPro" id="IPR043136">
    <property type="entry name" value="B30.2/SPRY_sf"/>
</dbReference>
<dbReference type="Proteomes" id="UP001163046">
    <property type="component" value="Unassembled WGS sequence"/>
</dbReference>
<gene>
    <name evidence="1" type="ORF">OS493_010371</name>
</gene>
<sequence>MGGPSEGFGVGVVRCSVEVEEITNGRVQPLRENKTQWIWSSDSKCLRKTGHQINEVQRSPTTNAYFGNSDVIELYLDCDNQTLMMYNQRTKRSDTWQWQGVRGLVCPVFQLCTNGDEVSLRL</sequence>
<dbReference type="SUPFAM" id="SSF49899">
    <property type="entry name" value="Concanavalin A-like lectins/glucanases"/>
    <property type="match status" value="1"/>
</dbReference>
<dbReference type="EMBL" id="MU825400">
    <property type="protein sequence ID" value="KAJ7392718.1"/>
    <property type="molecule type" value="Genomic_DNA"/>
</dbReference>
<dbReference type="AlphaFoldDB" id="A0A9X0A3F1"/>
<reference evidence="1" key="1">
    <citation type="submission" date="2023-01" db="EMBL/GenBank/DDBJ databases">
        <title>Genome assembly of the deep-sea coral Lophelia pertusa.</title>
        <authorList>
            <person name="Herrera S."/>
            <person name="Cordes E."/>
        </authorList>
    </citation>
    <scope>NUCLEOTIDE SEQUENCE</scope>
    <source>
        <strain evidence="1">USNM1676648</strain>
        <tissue evidence="1">Polyp</tissue>
    </source>
</reference>
<accession>A0A9X0A3F1</accession>
<organism evidence="1 2">
    <name type="scientific">Desmophyllum pertusum</name>
    <dbReference type="NCBI Taxonomy" id="174260"/>
    <lineage>
        <taxon>Eukaryota</taxon>
        <taxon>Metazoa</taxon>
        <taxon>Cnidaria</taxon>
        <taxon>Anthozoa</taxon>
        <taxon>Hexacorallia</taxon>
        <taxon>Scleractinia</taxon>
        <taxon>Caryophylliina</taxon>
        <taxon>Caryophylliidae</taxon>
        <taxon>Desmophyllum</taxon>
    </lineage>
</organism>
<evidence type="ECO:0000313" key="2">
    <source>
        <dbReference type="Proteomes" id="UP001163046"/>
    </source>
</evidence>
<name>A0A9X0A3F1_9CNID</name>
<comment type="caution">
    <text evidence="1">The sequence shown here is derived from an EMBL/GenBank/DDBJ whole genome shotgun (WGS) entry which is preliminary data.</text>
</comment>
<evidence type="ECO:0000313" key="1">
    <source>
        <dbReference type="EMBL" id="KAJ7392718.1"/>
    </source>
</evidence>
<protein>
    <submittedName>
        <fullName evidence="1">Uncharacterized protein</fullName>
    </submittedName>
</protein>
<dbReference type="InterPro" id="IPR013320">
    <property type="entry name" value="ConA-like_dom_sf"/>
</dbReference>